<dbReference type="CDD" id="cd07951">
    <property type="entry name" value="ED_3B_N_AMMECR1"/>
    <property type="match status" value="1"/>
</dbReference>
<evidence type="ECO:0000313" key="1">
    <source>
        <dbReference type="EMBL" id="MBP2190345.1"/>
    </source>
</evidence>
<keyword evidence="2" id="KW-1185">Reference proteome</keyword>
<evidence type="ECO:0000313" key="2">
    <source>
        <dbReference type="Proteomes" id="UP001519325"/>
    </source>
</evidence>
<comment type="caution">
    <text evidence="1">The sequence shown here is derived from an EMBL/GenBank/DDBJ whole genome shotgun (WGS) entry which is preliminary data.</text>
</comment>
<gene>
    <name evidence="1" type="ORF">BJ987_003246</name>
</gene>
<dbReference type="Proteomes" id="UP001519325">
    <property type="component" value="Unassembled WGS sequence"/>
</dbReference>
<dbReference type="EMBL" id="JAGGMR010000001">
    <property type="protein sequence ID" value="MBP2190345.1"/>
    <property type="molecule type" value="Genomic_DNA"/>
</dbReference>
<name>A0ABS4QF84_9NOCA</name>
<accession>A0ABS4QF84</accession>
<proteinExistence type="predicted"/>
<dbReference type="Gene3D" id="3.40.830.10">
    <property type="entry name" value="LigB-like"/>
    <property type="match status" value="1"/>
</dbReference>
<organism evidence="1 2">
    <name type="scientific">Nocardia goodfellowii</name>
    <dbReference type="NCBI Taxonomy" id="882446"/>
    <lineage>
        <taxon>Bacteria</taxon>
        <taxon>Bacillati</taxon>
        <taxon>Actinomycetota</taxon>
        <taxon>Actinomycetes</taxon>
        <taxon>Mycobacteriales</taxon>
        <taxon>Nocardiaceae</taxon>
        <taxon>Nocardia</taxon>
    </lineage>
</organism>
<reference evidence="1 2" key="1">
    <citation type="submission" date="2021-03" db="EMBL/GenBank/DDBJ databases">
        <title>Sequencing the genomes of 1000 actinobacteria strains.</title>
        <authorList>
            <person name="Klenk H.-P."/>
        </authorList>
    </citation>
    <scope>NUCLEOTIDE SEQUENCE [LARGE SCALE GENOMIC DNA]</scope>
    <source>
        <strain evidence="1 2">DSM 45516</strain>
    </source>
</reference>
<protein>
    <submittedName>
        <fullName evidence="1">Uncharacterized protein</fullName>
    </submittedName>
</protein>
<dbReference type="RefSeq" id="WP_209890348.1">
    <property type="nucleotide sequence ID" value="NZ_JAGGMR010000001.1"/>
</dbReference>
<sequence>MFSLAALVPSPPILVPELGGAVARTAADPVAPLRAAALEAVRALDAAGEWVVVGIGDSTRRTLEPDHGTGTFRGFGADVRVALSGPALRGAGDQDATAPWPLSALIAGWLRGQAAPDTRVSVYFADADEPSAECVRLGTALRASFGASRTAVGALVIADGSCKLTTTSPGYLHPRAAGVQAELDRALATGDVAGVLALDPELCAEVGISGRAAYQVLAGLFAEDCIAPKAETLYQGAPFGVGYHVGLWRPGGSA</sequence>